<evidence type="ECO:0000313" key="3">
    <source>
        <dbReference type="Proteomes" id="UP001157109"/>
    </source>
</evidence>
<sequence>MPVEPQRLVGVPGDGGVGDPEAGGLDLARVVGRDDLLVDDAGRVGDQLRARRGELADVLADRLDERPHAVRGHPSACLAELLLDERRLVAVGLDGGALDHSGLGLLERVQHLFAAVAALVQDHEPDVVGRRGEVGQQLGLQVVRGLVQVVHDDGRRVAEQAGARVHPERA</sequence>
<dbReference type="EMBL" id="BSUJ01000001">
    <property type="protein sequence ID" value="GMA20108.1"/>
    <property type="molecule type" value="Genomic_DNA"/>
</dbReference>
<reference evidence="3" key="1">
    <citation type="journal article" date="2019" name="Int. J. Syst. Evol. Microbiol.">
        <title>The Global Catalogue of Microorganisms (GCM) 10K type strain sequencing project: providing services to taxonomists for standard genome sequencing and annotation.</title>
        <authorList>
            <consortium name="The Broad Institute Genomics Platform"/>
            <consortium name="The Broad Institute Genome Sequencing Center for Infectious Disease"/>
            <person name="Wu L."/>
            <person name="Ma J."/>
        </authorList>
    </citation>
    <scope>NUCLEOTIDE SEQUENCE [LARGE SCALE GENOMIC DNA]</scope>
    <source>
        <strain evidence="3">NBRC 105830</strain>
    </source>
</reference>
<evidence type="ECO:0000256" key="1">
    <source>
        <dbReference type="SAM" id="MobiDB-lite"/>
    </source>
</evidence>
<comment type="caution">
    <text evidence="2">The sequence shown here is derived from an EMBL/GenBank/DDBJ whole genome shotgun (WGS) entry which is preliminary data.</text>
</comment>
<gene>
    <name evidence="2" type="ORF">GCM10025862_21290</name>
</gene>
<accession>A0ABQ6HR26</accession>
<feature type="region of interest" description="Disordered" evidence="1">
    <location>
        <begin position="1"/>
        <end position="22"/>
    </location>
</feature>
<dbReference type="Proteomes" id="UP001157109">
    <property type="component" value="Unassembled WGS sequence"/>
</dbReference>
<organism evidence="2 3">
    <name type="scientific">Arsenicicoccus piscis</name>
    <dbReference type="NCBI Taxonomy" id="673954"/>
    <lineage>
        <taxon>Bacteria</taxon>
        <taxon>Bacillati</taxon>
        <taxon>Actinomycetota</taxon>
        <taxon>Actinomycetes</taxon>
        <taxon>Micrococcales</taxon>
        <taxon>Intrasporangiaceae</taxon>
        <taxon>Arsenicicoccus</taxon>
    </lineage>
</organism>
<proteinExistence type="predicted"/>
<evidence type="ECO:0000313" key="2">
    <source>
        <dbReference type="EMBL" id="GMA20108.1"/>
    </source>
</evidence>
<keyword evidence="3" id="KW-1185">Reference proteome</keyword>
<name>A0ABQ6HR26_9MICO</name>
<protein>
    <submittedName>
        <fullName evidence="2">Uncharacterized protein</fullName>
    </submittedName>
</protein>